<gene>
    <name evidence="2" type="ORF">FLK61_24605</name>
</gene>
<reference evidence="3" key="1">
    <citation type="submission" date="2019-07" db="EMBL/GenBank/DDBJ databases">
        <title>Bacillus alkalisoli sp. nov. isolated from saline soil.</title>
        <authorList>
            <person name="Sun J.-Q."/>
            <person name="Xu L."/>
        </authorList>
    </citation>
    <scope>NUCLEOTIDE SEQUENCE [LARGE SCALE GENOMIC DNA]</scope>
    <source>
        <strain evidence="3">M4U3P1</strain>
    </source>
</reference>
<dbReference type="GO" id="GO:0016747">
    <property type="term" value="F:acyltransferase activity, transferring groups other than amino-acyl groups"/>
    <property type="evidence" value="ECO:0007669"/>
    <property type="project" value="InterPro"/>
</dbReference>
<dbReference type="Proteomes" id="UP000318138">
    <property type="component" value="Chromosome"/>
</dbReference>
<accession>A0A859FBB4</accession>
<organism evidence="2 3">
    <name type="scientific">Paenalkalicoccus suaedae</name>
    <dbReference type="NCBI Taxonomy" id="2592382"/>
    <lineage>
        <taxon>Bacteria</taxon>
        <taxon>Bacillati</taxon>
        <taxon>Bacillota</taxon>
        <taxon>Bacilli</taxon>
        <taxon>Bacillales</taxon>
        <taxon>Bacillaceae</taxon>
        <taxon>Paenalkalicoccus</taxon>
    </lineage>
</organism>
<evidence type="ECO:0000259" key="1">
    <source>
        <dbReference type="PROSITE" id="PS51186"/>
    </source>
</evidence>
<dbReference type="EMBL" id="CP041372">
    <property type="protein sequence ID" value="QKS69961.1"/>
    <property type="molecule type" value="Genomic_DNA"/>
</dbReference>
<proteinExistence type="predicted"/>
<feature type="domain" description="N-acetyltransferase" evidence="1">
    <location>
        <begin position="8"/>
        <end position="160"/>
    </location>
</feature>
<protein>
    <submittedName>
        <fullName evidence="2">GNAT family N-acetyltransferase</fullName>
    </submittedName>
</protein>
<keyword evidence="3" id="KW-1185">Reference proteome</keyword>
<sequence>MKTTLIELTVHKKEFEEALRNFELLEEQKEFSAMPMDKINSPKVEADAVHVVILKDEVPVGYFTLETGDKRALYTSNKQARVLTSFSVTLPYQGKGIAKTALQMLPMFIRSTLPEVNEVVLGVNKRNVAAHGLYVACGFQDHLEEFVGPKGPQNVLHLDV</sequence>
<dbReference type="PROSITE" id="PS51186">
    <property type="entry name" value="GNAT"/>
    <property type="match status" value="1"/>
</dbReference>
<dbReference type="InterPro" id="IPR016181">
    <property type="entry name" value="Acyl_CoA_acyltransferase"/>
</dbReference>
<dbReference type="Pfam" id="PF00583">
    <property type="entry name" value="Acetyltransf_1"/>
    <property type="match status" value="1"/>
</dbReference>
<name>A0A859FBB4_9BACI</name>
<evidence type="ECO:0000313" key="2">
    <source>
        <dbReference type="EMBL" id="QKS69961.1"/>
    </source>
</evidence>
<dbReference type="RefSeq" id="WP_176008005.1">
    <property type="nucleotide sequence ID" value="NZ_CP041372.2"/>
</dbReference>
<evidence type="ECO:0000313" key="3">
    <source>
        <dbReference type="Proteomes" id="UP000318138"/>
    </source>
</evidence>
<dbReference type="Gene3D" id="3.40.630.30">
    <property type="match status" value="1"/>
</dbReference>
<dbReference type="KEGG" id="psua:FLK61_24605"/>
<dbReference type="SUPFAM" id="SSF55729">
    <property type="entry name" value="Acyl-CoA N-acyltransferases (Nat)"/>
    <property type="match status" value="1"/>
</dbReference>
<keyword evidence="2" id="KW-0808">Transferase</keyword>
<dbReference type="InterPro" id="IPR000182">
    <property type="entry name" value="GNAT_dom"/>
</dbReference>
<dbReference type="AlphaFoldDB" id="A0A859FBB4"/>